<keyword evidence="2" id="KW-1185">Reference proteome</keyword>
<proteinExistence type="predicted"/>
<protein>
    <recommendedName>
        <fullName evidence="3">Methyltransferase domain-containing protein</fullName>
    </recommendedName>
</protein>
<evidence type="ECO:0008006" key="3">
    <source>
        <dbReference type="Google" id="ProtNLM"/>
    </source>
</evidence>
<evidence type="ECO:0000313" key="2">
    <source>
        <dbReference type="Proteomes" id="UP001355207"/>
    </source>
</evidence>
<dbReference type="EMBL" id="CP144100">
    <property type="protein sequence ID" value="WWC87681.1"/>
    <property type="molecule type" value="Genomic_DNA"/>
</dbReference>
<dbReference type="Proteomes" id="UP001355207">
    <property type="component" value="Chromosome 3"/>
</dbReference>
<name>A0AAX4JRF7_9TREE</name>
<reference evidence="1 2" key="1">
    <citation type="submission" date="2024-01" db="EMBL/GenBank/DDBJ databases">
        <title>Comparative genomics of Cryptococcus and Kwoniella reveals pathogenesis evolution and contrasting modes of karyotype evolution via chromosome fusion or intercentromeric recombination.</title>
        <authorList>
            <person name="Coelho M.A."/>
            <person name="David-Palma M."/>
            <person name="Shea T."/>
            <person name="Bowers K."/>
            <person name="McGinley-Smith S."/>
            <person name="Mohammad A.W."/>
            <person name="Gnirke A."/>
            <person name="Yurkov A.M."/>
            <person name="Nowrousian M."/>
            <person name="Sun S."/>
            <person name="Cuomo C.A."/>
            <person name="Heitman J."/>
        </authorList>
    </citation>
    <scope>NUCLEOTIDE SEQUENCE [LARGE SCALE GENOMIC DNA]</scope>
    <source>
        <strain evidence="1 2">CBS 6074</strain>
    </source>
</reference>
<sequence length="242" mass="27710">MSYPSVRTTEGTIERNKAPIIEALSSVIQDDEKGNILEFGSGTYEHIEGFARKWENIIWWGTVRDDYEQNLVSTRLEEQNIRLSNLRQPRIVDFENSQHWDSLNAGVKYGHVSKPFIGVILINVIHCCPITLPEEVFKRLSPINPSSCPKLIDTSKGWIATYGPWLNDDGTYKSEGDEKFDKEYIKSKSPLLGLRTIKSITEIANKWGFIEESRKEMPKGNTFIVWRVKPQPQPQPQSQSSL</sequence>
<dbReference type="AlphaFoldDB" id="A0AAX4JRF7"/>
<evidence type="ECO:0000313" key="1">
    <source>
        <dbReference type="EMBL" id="WWC87681.1"/>
    </source>
</evidence>
<dbReference type="PANTHER" id="PTHR20974">
    <property type="entry name" value="UPF0585 PROTEIN CG18661"/>
    <property type="match status" value="1"/>
</dbReference>
<organism evidence="1 2">
    <name type="scientific">Kwoniella dendrophila CBS 6074</name>
    <dbReference type="NCBI Taxonomy" id="1295534"/>
    <lineage>
        <taxon>Eukaryota</taxon>
        <taxon>Fungi</taxon>
        <taxon>Dikarya</taxon>
        <taxon>Basidiomycota</taxon>
        <taxon>Agaricomycotina</taxon>
        <taxon>Tremellomycetes</taxon>
        <taxon>Tremellales</taxon>
        <taxon>Cryptococcaceae</taxon>
        <taxon>Kwoniella</taxon>
    </lineage>
</organism>
<dbReference type="GeneID" id="91093244"/>
<dbReference type="RefSeq" id="XP_066074444.1">
    <property type="nucleotide sequence ID" value="XM_066218347.1"/>
</dbReference>
<dbReference type="Pfam" id="PF06080">
    <property type="entry name" value="DUF938"/>
    <property type="match status" value="1"/>
</dbReference>
<dbReference type="InterPro" id="IPR010342">
    <property type="entry name" value="DUF938"/>
</dbReference>
<dbReference type="PANTHER" id="PTHR20974:SF0">
    <property type="entry name" value="UPF0585 PROTEIN CG18661"/>
    <property type="match status" value="1"/>
</dbReference>
<accession>A0AAX4JRF7</accession>
<gene>
    <name evidence="1" type="ORF">L201_002572</name>
</gene>